<dbReference type="OrthoDB" id="1492465at2"/>
<dbReference type="Gene3D" id="3.10.450.50">
    <property type="match status" value="1"/>
</dbReference>
<organism evidence="2 3">
    <name type="scientific">Edaphosphingomonas haloaromaticamans</name>
    <dbReference type="NCBI Taxonomy" id="653954"/>
    <lineage>
        <taxon>Bacteria</taxon>
        <taxon>Pseudomonadati</taxon>
        <taxon>Pseudomonadota</taxon>
        <taxon>Alphaproteobacteria</taxon>
        <taxon>Sphingomonadales</taxon>
        <taxon>Rhizorhabdaceae</taxon>
        <taxon>Edaphosphingomonas</taxon>
    </lineage>
</organism>
<dbReference type="SUPFAM" id="SSF54427">
    <property type="entry name" value="NTF2-like"/>
    <property type="match status" value="1"/>
</dbReference>
<protein>
    <recommendedName>
        <fullName evidence="1">SnoaL-like domain-containing protein</fullName>
    </recommendedName>
</protein>
<dbReference type="InterPro" id="IPR037401">
    <property type="entry name" value="SnoaL-like"/>
</dbReference>
<name>A0A1S1HFI7_9SPHN</name>
<dbReference type="EMBL" id="MIPT01000001">
    <property type="protein sequence ID" value="OHT19963.1"/>
    <property type="molecule type" value="Genomic_DNA"/>
</dbReference>
<evidence type="ECO:0000313" key="3">
    <source>
        <dbReference type="Proteomes" id="UP000179467"/>
    </source>
</evidence>
<comment type="caution">
    <text evidence="2">The sequence shown here is derived from an EMBL/GenBank/DDBJ whole genome shotgun (WGS) entry which is preliminary data.</text>
</comment>
<gene>
    <name evidence="2" type="ORF">BHE75_01957</name>
</gene>
<reference evidence="2 3" key="1">
    <citation type="submission" date="2016-09" db="EMBL/GenBank/DDBJ databases">
        <title>Metabolic pathway, cell adaptation mechanisms and a novel monoxygenase revealed through proteogenomic-transcription analysis of a Sphingomonas haloaromaticamans strain degrading the fungicide ortho-phenylphenol.</title>
        <authorList>
            <person name="Perruchon C."/>
            <person name="Papadopoulou E.S."/>
            <person name="Rousidou C."/>
            <person name="Vasileiadis S."/>
            <person name="Tanou G."/>
            <person name="Amoutzias G."/>
            <person name="Molassiotis A."/>
            <person name="Karpouzas D.G."/>
        </authorList>
    </citation>
    <scope>NUCLEOTIDE SEQUENCE [LARGE SCALE GENOMIC DNA]</scope>
    <source>
        <strain evidence="2 3">P3</strain>
    </source>
</reference>
<dbReference type="Proteomes" id="UP000179467">
    <property type="component" value="Unassembled WGS sequence"/>
</dbReference>
<evidence type="ECO:0000259" key="1">
    <source>
        <dbReference type="Pfam" id="PF13577"/>
    </source>
</evidence>
<accession>A0A1S1HFI7</accession>
<dbReference type="Pfam" id="PF13577">
    <property type="entry name" value="SnoaL_4"/>
    <property type="match status" value="1"/>
</dbReference>
<dbReference type="InterPro" id="IPR032710">
    <property type="entry name" value="NTF2-like_dom_sf"/>
</dbReference>
<dbReference type="AlphaFoldDB" id="A0A1S1HFI7"/>
<keyword evidence="3" id="KW-1185">Reference proteome</keyword>
<dbReference type="RefSeq" id="WP_070933729.1">
    <property type="nucleotide sequence ID" value="NZ_MIPT01000001.1"/>
</dbReference>
<sequence length="157" mass="17461">MSDLEARIARLEAESEIRKLKARYLNACDAKDVDQIRGCFTPDAVIDFPPLGEFDVDGLIGIFTQMAVNTPITDVHHGHNGEIDIDGDTASARWNLGYVNYDPREGSFRLLANFYADKYVKTADGWRISYSRAIQRAVVTGKLAEDVKAEWVPLPGA</sequence>
<proteinExistence type="predicted"/>
<evidence type="ECO:0000313" key="2">
    <source>
        <dbReference type="EMBL" id="OHT19963.1"/>
    </source>
</evidence>
<feature type="domain" description="SnoaL-like" evidence="1">
    <location>
        <begin position="10"/>
        <end position="130"/>
    </location>
</feature>